<name>A0ABM8GAR4_9MICO</name>
<feature type="transmembrane region" description="Helical" evidence="1">
    <location>
        <begin position="102"/>
        <end position="125"/>
    </location>
</feature>
<feature type="transmembrane region" description="Helical" evidence="1">
    <location>
        <begin position="25"/>
        <end position="51"/>
    </location>
</feature>
<evidence type="ECO:0008006" key="4">
    <source>
        <dbReference type="Google" id="ProtNLM"/>
    </source>
</evidence>
<accession>A0ABM8GAR4</accession>
<sequence length="130" mass="13436">MTSPSGALPALGPSRAKRPLRTWDLVLSIVLLALDIALALLLMLFSAFSVMASDPCGSSVECNYDQMGVGLGIAFIAPIVITVLGIATTIVLLVLRRLAFWVPLVTMVLAVAGFAIGIALLIGGVPGATF</sequence>
<dbReference type="EMBL" id="AP027731">
    <property type="protein sequence ID" value="BDZ45298.1"/>
    <property type="molecule type" value="Genomic_DNA"/>
</dbReference>
<organism evidence="2 3">
    <name type="scientific">Naasia aerilata</name>
    <dbReference type="NCBI Taxonomy" id="1162966"/>
    <lineage>
        <taxon>Bacteria</taxon>
        <taxon>Bacillati</taxon>
        <taxon>Actinomycetota</taxon>
        <taxon>Actinomycetes</taxon>
        <taxon>Micrococcales</taxon>
        <taxon>Microbacteriaceae</taxon>
        <taxon>Naasia</taxon>
    </lineage>
</organism>
<keyword evidence="1" id="KW-0812">Transmembrane</keyword>
<feature type="transmembrane region" description="Helical" evidence="1">
    <location>
        <begin position="71"/>
        <end position="95"/>
    </location>
</feature>
<reference evidence="3" key="1">
    <citation type="journal article" date="2019" name="Int. J. Syst. Evol. Microbiol.">
        <title>The Global Catalogue of Microorganisms (GCM) 10K type strain sequencing project: providing services to taxonomists for standard genome sequencing and annotation.</title>
        <authorList>
            <consortium name="The Broad Institute Genomics Platform"/>
            <consortium name="The Broad Institute Genome Sequencing Center for Infectious Disease"/>
            <person name="Wu L."/>
            <person name="Ma J."/>
        </authorList>
    </citation>
    <scope>NUCLEOTIDE SEQUENCE [LARGE SCALE GENOMIC DNA]</scope>
    <source>
        <strain evidence="3">NBRC 108725</strain>
    </source>
</reference>
<dbReference type="Proteomes" id="UP001321498">
    <property type="component" value="Chromosome"/>
</dbReference>
<gene>
    <name evidence="2" type="ORF">GCM10025866_12070</name>
</gene>
<proteinExistence type="predicted"/>
<evidence type="ECO:0000313" key="3">
    <source>
        <dbReference type="Proteomes" id="UP001321498"/>
    </source>
</evidence>
<keyword evidence="1" id="KW-1133">Transmembrane helix</keyword>
<evidence type="ECO:0000256" key="1">
    <source>
        <dbReference type="SAM" id="Phobius"/>
    </source>
</evidence>
<dbReference type="RefSeq" id="WP_286278664.1">
    <property type="nucleotide sequence ID" value="NZ_AP027731.1"/>
</dbReference>
<protein>
    <recommendedName>
        <fullName evidence="4">Integral membrane protein</fullName>
    </recommendedName>
</protein>
<keyword evidence="3" id="KW-1185">Reference proteome</keyword>
<keyword evidence="1" id="KW-0472">Membrane</keyword>
<evidence type="ECO:0000313" key="2">
    <source>
        <dbReference type="EMBL" id="BDZ45298.1"/>
    </source>
</evidence>